<accession>A0A0M3KA60</accession>
<gene>
    <name evidence="1" type="ORF">ASIM_LOCUS17258</name>
</gene>
<protein>
    <submittedName>
        <fullName evidence="3">COesterase domain-containing protein</fullName>
    </submittedName>
</protein>
<name>A0A0M3KA60_ANISI</name>
<organism evidence="3">
    <name type="scientific">Anisakis simplex</name>
    <name type="common">Herring worm</name>
    <dbReference type="NCBI Taxonomy" id="6269"/>
    <lineage>
        <taxon>Eukaryota</taxon>
        <taxon>Metazoa</taxon>
        <taxon>Ecdysozoa</taxon>
        <taxon>Nematoda</taxon>
        <taxon>Chromadorea</taxon>
        <taxon>Rhabditida</taxon>
        <taxon>Spirurina</taxon>
        <taxon>Ascaridomorpha</taxon>
        <taxon>Ascaridoidea</taxon>
        <taxon>Anisakidae</taxon>
        <taxon>Anisakis</taxon>
        <taxon>Anisakis simplex complex</taxon>
    </lineage>
</organism>
<dbReference type="WBParaSite" id="ASIM_0001785601-mRNA-1">
    <property type="protein sequence ID" value="ASIM_0001785601-mRNA-1"/>
    <property type="gene ID" value="ASIM_0001785601"/>
</dbReference>
<dbReference type="Gene3D" id="3.40.50.1240">
    <property type="entry name" value="Phosphoglycerate mutase-like"/>
    <property type="match status" value="1"/>
</dbReference>
<reference evidence="3" key="1">
    <citation type="submission" date="2017-02" db="UniProtKB">
        <authorList>
            <consortium name="WormBaseParasite"/>
        </authorList>
    </citation>
    <scope>IDENTIFICATION</scope>
</reference>
<reference evidence="1 2" key="2">
    <citation type="submission" date="2018-11" db="EMBL/GenBank/DDBJ databases">
        <authorList>
            <consortium name="Pathogen Informatics"/>
        </authorList>
    </citation>
    <scope>NUCLEOTIDE SEQUENCE [LARGE SCALE GENOMIC DNA]</scope>
</reference>
<sequence length="126" mass="14810">MQLGQLMYDEYVTKQKFLSANYSTYEIFCRSTDINQTLLSANANFLGMYYNRASEKPIVDYPDISDWPSKFVPIAIHTQLLKTDHIGYVNPECPRRDYLENLVKQTPEVKNYVKSVKVNNFSYRYV</sequence>
<dbReference type="Pfam" id="PF00328">
    <property type="entry name" value="His_Phos_2"/>
    <property type="match status" value="1"/>
</dbReference>
<dbReference type="InterPro" id="IPR000560">
    <property type="entry name" value="His_Pase_clade-2"/>
</dbReference>
<proteinExistence type="predicted"/>
<evidence type="ECO:0000313" key="1">
    <source>
        <dbReference type="EMBL" id="VDK59929.1"/>
    </source>
</evidence>
<dbReference type="InterPro" id="IPR029033">
    <property type="entry name" value="His_PPase_superfam"/>
</dbReference>
<evidence type="ECO:0000313" key="2">
    <source>
        <dbReference type="Proteomes" id="UP000267096"/>
    </source>
</evidence>
<dbReference type="EMBL" id="UYRR01033918">
    <property type="protein sequence ID" value="VDK59929.1"/>
    <property type="molecule type" value="Genomic_DNA"/>
</dbReference>
<dbReference type="OrthoDB" id="258392at2759"/>
<keyword evidence="2" id="KW-1185">Reference proteome</keyword>
<dbReference type="SUPFAM" id="SSF53254">
    <property type="entry name" value="Phosphoglycerate mutase-like"/>
    <property type="match status" value="1"/>
</dbReference>
<dbReference type="Proteomes" id="UP000267096">
    <property type="component" value="Unassembled WGS sequence"/>
</dbReference>
<dbReference type="AlphaFoldDB" id="A0A0M3KA60"/>
<dbReference type="GO" id="GO:0016791">
    <property type="term" value="F:phosphatase activity"/>
    <property type="evidence" value="ECO:0007669"/>
    <property type="project" value="UniProtKB-ARBA"/>
</dbReference>
<evidence type="ECO:0000313" key="3">
    <source>
        <dbReference type="WBParaSite" id="ASIM_0001785601-mRNA-1"/>
    </source>
</evidence>